<evidence type="ECO:0000313" key="3">
    <source>
        <dbReference type="EMBL" id="MBD1425621.1"/>
    </source>
</evidence>
<evidence type="ECO:0000256" key="1">
    <source>
        <dbReference type="SAM" id="SignalP"/>
    </source>
</evidence>
<sequence length="515" mass="60046">MKYVPYLFLLCCCMPATIQAQDDYKSDSILRYSASEQYIDFLLSHPTLLWDSTQLKAFGVADLHYLSKRNDFRTAQTEREQQTAAFAARGYNKIGSRVYVSGSFQFRKSWQDSLAYALRGPQLDGMPTYYFVPKAGTFERQVYQATAHVGYALKPDKWRADLQMDYLHHWATRSVDPRMEHYTMQLVLKPSLSYRHGTLQTTVQGIWGYANAQTNLSYKHTPYTFGNAFPEYHYRTSYGYGNISLALDSSDMRQYDHYKGLALLGKTRKANWEVLWHGEYLKTQQNSTNDQRRMVDYYVKQRFSLDAFRVSIFGIQHQINPLAIRLAAEHKQGEDFHGNMRRKNYVLKQSRALIGFTKTLQSESRLPKEFGMETIITYDERTDGSTNHYMQRSWMDVGVPLALTYVLPSENRIRWAFRPSYRIALRNELNIPSTQLNVFSTGIAYPEHYHYGTNALSLQTRLAYIDRASMKNYTIGWYVDFGWTRPANYRGEIYPGTQHYSGNNTAWQLGINFYL</sequence>
<feature type="domain" description="DUF6850" evidence="2">
    <location>
        <begin position="46"/>
        <end position="515"/>
    </location>
</feature>
<feature type="signal peptide" evidence="1">
    <location>
        <begin position="1"/>
        <end position="20"/>
    </location>
</feature>
<accession>A0ABR7Y2W4</accession>
<dbReference type="RefSeq" id="WP_190308770.1">
    <property type="nucleotide sequence ID" value="NZ_JACNYK010000002.1"/>
</dbReference>
<keyword evidence="4" id="KW-1185">Reference proteome</keyword>
<comment type="caution">
    <text evidence="3">The sequence shown here is derived from an EMBL/GenBank/DDBJ whole genome shotgun (WGS) entry which is preliminary data.</text>
</comment>
<evidence type="ECO:0000259" key="2">
    <source>
        <dbReference type="Pfam" id="PF21012"/>
    </source>
</evidence>
<dbReference type="Proteomes" id="UP000606494">
    <property type="component" value="Unassembled WGS sequence"/>
</dbReference>
<keyword evidence="1" id="KW-0732">Signal</keyword>
<dbReference type="Pfam" id="PF21012">
    <property type="entry name" value="DUF6850"/>
    <property type="match status" value="1"/>
</dbReference>
<protein>
    <recommendedName>
        <fullName evidence="2">DUF6850 domain-containing protein</fullName>
    </recommendedName>
</protein>
<proteinExistence type="predicted"/>
<evidence type="ECO:0000313" key="4">
    <source>
        <dbReference type="Proteomes" id="UP000606494"/>
    </source>
</evidence>
<gene>
    <name evidence="3" type="ORF">H8B17_08515</name>
</gene>
<feature type="chain" id="PRO_5046775746" description="DUF6850 domain-containing protein" evidence="1">
    <location>
        <begin position="21"/>
        <end position="515"/>
    </location>
</feature>
<organism evidence="3 4">
    <name type="scientific">Sphingobacterium arenae</name>
    <dbReference type="NCBI Taxonomy" id="1280598"/>
    <lineage>
        <taxon>Bacteria</taxon>
        <taxon>Pseudomonadati</taxon>
        <taxon>Bacteroidota</taxon>
        <taxon>Sphingobacteriia</taxon>
        <taxon>Sphingobacteriales</taxon>
        <taxon>Sphingobacteriaceae</taxon>
        <taxon>Sphingobacterium</taxon>
    </lineage>
</organism>
<dbReference type="EMBL" id="JACNYK010000002">
    <property type="protein sequence ID" value="MBD1425621.1"/>
    <property type="molecule type" value="Genomic_DNA"/>
</dbReference>
<dbReference type="InterPro" id="IPR049236">
    <property type="entry name" value="DUF6850"/>
</dbReference>
<reference evidence="3 4" key="1">
    <citation type="submission" date="2020-08" db="EMBL/GenBank/DDBJ databases">
        <title>Sphingobacterium sp. DN00404 isolated from aquaculture water.</title>
        <authorList>
            <person name="Zhang M."/>
        </authorList>
    </citation>
    <scope>NUCLEOTIDE SEQUENCE [LARGE SCALE GENOMIC DNA]</scope>
    <source>
        <strain evidence="3 4">KCTC 32294</strain>
    </source>
</reference>
<name>A0ABR7Y2W4_9SPHI</name>